<dbReference type="EMBL" id="JAEVLS010000005">
    <property type="protein sequence ID" value="MBM0107437.1"/>
    <property type="molecule type" value="Genomic_DNA"/>
</dbReference>
<keyword evidence="2" id="KW-1185">Reference proteome</keyword>
<dbReference type="InterPro" id="IPR016053">
    <property type="entry name" value="Haem_Oase-like"/>
</dbReference>
<dbReference type="InterPro" id="IPR016084">
    <property type="entry name" value="Haem_Oase-like_multi-hlx"/>
</dbReference>
<sequence>MPIEATPDTLLASTNRRNSLRGATDHLHRDLDRLAAAFNLADITHYRRFLQANATALIAIEQLLESAGVAQLLPDWPQRSRRSAILADLHSLGSDVQPFALRRAAPTPPEMFGVLYVLEGSRLGARVQLEQVMTSSDERVRNASTYLRHGQPTLGQDGVQSVGLWRSFLEQLESNEAADDQTQSVSGAVYAFTMFIRSFGRAANELSLRTAPAA</sequence>
<dbReference type="SUPFAM" id="SSF48613">
    <property type="entry name" value="Heme oxygenase-like"/>
    <property type="match status" value="1"/>
</dbReference>
<dbReference type="RefSeq" id="WP_203169547.1">
    <property type="nucleotide sequence ID" value="NZ_JAEVLS010000005.1"/>
</dbReference>
<dbReference type="Pfam" id="PF01126">
    <property type="entry name" value="Heme_oxygenase"/>
    <property type="match status" value="1"/>
</dbReference>
<accession>A0ABS1X2K2</accession>
<comment type="caution">
    <text evidence="1">The sequence shown here is derived from an EMBL/GenBank/DDBJ whole genome shotgun (WGS) entry which is preliminary data.</text>
</comment>
<dbReference type="CDD" id="cd19166">
    <property type="entry name" value="HemeO-bac"/>
    <property type="match status" value="1"/>
</dbReference>
<evidence type="ECO:0000313" key="2">
    <source>
        <dbReference type="Proteomes" id="UP000661077"/>
    </source>
</evidence>
<evidence type="ECO:0000313" key="1">
    <source>
        <dbReference type="EMBL" id="MBM0107437.1"/>
    </source>
</evidence>
<name>A0ABS1X2K2_9GAMM</name>
<proteinExistence type="predicted"/>
<gene>
    <name evidence="1" type="ORF">JM946_22075</name>
</gene>
<reference evidence="1 2" key="1">
    <citation type="journal article" date="2021" name="Int. J. Syst. Evol. Microbiol.">
        <title>Steroidobacter gossypii sp. nov., isolated from soil of cotton cropping field.</title>
        <authorList>
            <person name="Huang R."/>
            <person name="Yang S."/>
            <person name="Zhen C."/>
            <person name="Liu W."/>
        </authorList>
    </citation>
    <scope>NUCLEOTIDE SEQUENCE [LARGE SCALE GENOMIC DNA]</scope>
    <source>
        <strain evidence="1 2">S1-65</strain>
    </source>
</reference>
<organism evidence="1 2">
    <name type="scientific">Steroidobacter gossypii</name>
    <dbReference type="NCBI Taxonomy" id="2805490"/>
    <lineage>
        <taxon>Bacteria</taxon>
        <taxon>Pseudomonadati</taxon>
        <taxon>Pseudomonadota</taxon>
        <taxon>Gammaproteobacteria</taxon>
        <taxon>Steroidobacterales</taxon>
        <taxon>Steroidobacteraceae</taxon>
        <taxon>Steroidobacter</taxon>
    </lineage>
</organism>
<dbReference type="Gene3D" id="1.20.910.10">
    <property type="entry name" value="Heme oxygenase-like"/>
    <property type="match status" value="1"/>
</dbReference>
<protein>
    <submittedName>
        <fullName evidence="1">Biliverdin-producing heme oxygenase</fullName>
    </submittedName>
</protein>
<dbReference type="Proteomes" id="UP000661077">
    <property type="component" value="Unassembled WGS sequence"/>
</dbReference>